<dbReference type="InterPro" id="IPR016032">
    <property type="entry name" value="Sig_transdc_resp-reg_C-effctor"/>
</dbReference>
<organism evidence="8 9">
    <name type="scientific">Ramlibacter albus</name>
    <dbReference type="NCBI Taxonomy" id="2079448"/>
    <lineage>
        <taxon>Bacteria</taxon>
        <taxon>Pseudomonadati</taxon>
        <taxon>Pseudomonadota</taxon>
        <taxon>Betaproteobacteria</taxon>
        <taxon>Burkholderiales</taxon>
        <taxon>Comamonadaceae</taxon>
        <taxon>Ramlibacter</taxon>
    </lineage>
</organism>
<comment type="caution">
    <text evidence="8">The sequence shown here is derived from an EMBL/GenBank/DDBJ whole genome shotgun (WGS) entry which is preliminary data.</text>
</comment>
<dbReference type="InterPro" id="IPR058245">
    <property type="entry name" value="NreC/VraR/RcsB-like_REC"/>
</dbReference>
<dbReference type="SUPFAM" id="SSF46894">
    <property type="entry name" value="C-terminal effector domain of the bipartite response regulators"/>
    <property type="match status" value="1"/>
</dbReference>
<keyword evidence="3" id="KW-0238">DNA-binding</keyword>
<feature type="modified residue" description="4-aspartylphosphate" evidence="5">
    <location>
        <position position="90"/>
    </location>
</feature>
<keyword evidence="9" id="KW-1185">Reference proteome</keyword>
<dbReference type="Pfam" id="PF00072">
    <property type="entry name" value="Response_reg"/>
    <property type="match status" value="1"/>
</dbReference>
<dbReference type="InterPro" id="IPR001789">
    <property type="entry name" value="Sig_transdc_resp-reg_receiver"/>
</dbReference>
<dbReference type="GO" id="GO:0006355">
    <property type="term" value="P:regulation of DNA-templated transcription"/>
    <property type="evidence" value="ECO:0007669"/>
    <property type="project" value="InterPro"/>
</dbReference>
<dbReference type="GO" id="GO:0003677">
    <property type="term" value="F:DNA binding"/>
    <property type="evidence" value="ECO:0007669"/>
    <property type="project" value="UniProtKB-KW"/>
</dbReference>
<evidence type="ECO:0000313" key="8">
    <source>
        <dbReference type="EMBL" id="MBC5765866.1"/>
    </source>
</evidence>
<evidence type="ECO:0000259" key="7">
    <source>
        <dbReference type="PROSITE" id="PS50110"/>
    </source>
</evidence>
<dbReference type="RefSeq" id="WP_187082334.1">
    <property type="nucleotide sequence ID" value="NZ_JACORU010000005.1"/>
</dbReference>
<dbReference type="SMART" id="SM00421">
    <property type="entry name" value="HTH_LUXR"/>
    <property type="match status" value="1"/>
</dbReference>
<sequence length="246" mass="27030">MTNSGITLQQRETPEQEPAAGLYGTAARWRKRGLGEPIRVGIVDDHPIVREALRSFLAEQEDIRVVAEADSGRTAIDLVRRFPLDVLILDLDMPGQSGIDAITLIKAKAEHLAVLIYSGHPENEYAVPLIRNGASGYLNKSCEPKLLLDAIRKLALGGTFITAGVADLLASQLMPARGPCPHEQLTARELQVFLKLARGRTPGDIARELCLSSKTISSYRAKVLEKLQARSNSDLTYYALKHRLLE</sequence>
<evidence type="ECO:0000256" key="5">
    <source>
        <dbReference type="PROSITE-ProRule" id="PRU00169"/>
    </source>
</evidence>
<evidence type="ECO:0000256" key="1">
    <source>
        <dbReference type="ARBA" id="ARBA00022553"/>
    </source>
</evidence>
<dbReference type="InterPro" id="IPR039420">
    <property type="entry name" value="WalR-like"/>
</dbReference>
<dbReference type="Proteomes" id="UP000596827">
    <property type="component" value="Unassembled WGS sequence"/>
</dbReference>
<dbReference type="InterPro" id="IPR011006">
    <property type="entry name" value="CheY-like_superfamily"/>
</dbReference>
<dbReference type="GO" id="GO:0000160">
    <property type="term" value="P:phosphorelay signal transduction system"/>
    <property type="evidence" value="ECO:0007669"/>
    <property type="project" value="InterPro"/>
</dbReference>
<feature type="domain" description="Response regulatory" evidence="7">
    <location>
        <begin position="39"/>
        <end position="155"/>
    </location>
</feature>
<dbReference type="PANTHER" id="PTHR43214:SF41">
    <property type="entry name" value="NITRATE_NITRITE RESPONSE REGULATOR PROTEIN NARP"/>
    <property type="match status" value="1"/>
</dbReference>
<reference evidence="8" key="1">
    <citation type="submission" date="2020-08" db="EMBL/GenBank/DDBJ databases">
        <title>Ramlibacter sp. GTP1 16S ribosomal RNA gene genome sequencing and assembly.</title>
        <authorList>
            <person name="Kang M."/>
        </authorList>
    </citation>
    <scope>NUCLEOTIDE SEQUENCE</scope>
    <source>
        <strain evidence="8">GTP1</strain>
    </source>
</reference>
<name>A0A923MAE8_9BURK</name>
<dbReference type="PANTHER" id="PTHR43214">
    <property type="entry name" value="TWO-COMPONENT RESPONSE REGULATOR"/>
    <property type="match status" value="1"/>
</dbReference>
<evidence type="ECO:0000256" key="4">
    <source>
        <dbReference type="ARBA" id="ARBA00023163"/>
    </source>
</evidence>
<keyword evidence="2" id="KW-0805">Transcription regulation</keyword>
<dbReference type="SUPFAM" id="SSF52172">
    <property type="entry name" value="CheY-like"/>
    <property type="match status" value="1"/>
</dbReference>
<proteinExistence type="predicted"/>
<dbReference type="CDD" id="cd06170">
    <property type="entry name" value="LuxR_C_like"/>
    <property type="match status" value="1"/>
</dbReference>
<keyword evidence="1 5" id="KW-0597">Phosphoprotein</keyword>
<evidence type="ECO:0000256" key="2">
    <source>
        <dbReference type="ARBA" id="ARBA00023015"/>
    </source>
</evidence>
<dbReference type="PRINTS" id="PR00038">
    <property type="entry name" value="HTHLUXR"/>
</dbReference>
<dbReference type="InterPro" id="IPR000792">
    <property type="entry name" value="Tscrpt_reg_LuxR_C"/>
</dbReference>
<evidence type="ECO:0000256" key="3">
    <source>
        <dbReference type="ARBA" id="ARBA00023125"/>
    </source>
</evidence>
<keyword evidence="4" id="KW-0804">Transcription</keyword>
<dbReference type="AlphaFoldDB" id="A0A923MAE8"/>
<accession>A0A923MAE8</accession>
<evidence type="ECO:0000259" key="6">
    <source>
        <dbReference type="PROSITE" id="PS50043"/>
    </source>
</evidence>
<dbReference type="PROSITE" id="PS50043">
    <property type="entry name" value="HTH_LUXR_2"/>
    <property type="match status" value="1"/>
</dbReference>
<dbReference type="Pfam" id="PF00196">
    <property type="entry name" value="GerE"/>
    <property type="match status" value="1"/>
</dbReference>
<dbReference type="PROSITE" id="PS50110">
    <property type="entry name" value="RESPONSE_REGULATORY"/>
    <property type="match status" value="1"/>
</dbReference>
<dbReference type="SMART" id="SM00448">
    <property type="entry name" value="REC"/>
    <property type="match status" value="1"/>
</dbReference>
<feature type="domain" description="HTH luxR-type" evidence="6">
    <location>
        <begin position="178"/>
        <end position="243"/>
    </location>
</feature>
<dbReference type="CDD" id="cd17535">
    <property type="entry name" value="REC_NarL-like"/>
    <property type="match status" value="1"/>
</dbReference>
<dbReference type="EMBL" id="JACORU010000005">
    <property type="protein sequence ID" value="MBC5765866.1"/>
    <property type="molecule type" value="Genomic_DNA"/>
</dbReference>
<dbReference type="Gene3D" id="3.40.50.2300">
    <property type="match status" value="1"/>
</dbReference>
<evidence type="ECO:0000313" key="9">
    <source>
        <dbReference type="Proteomes" id="UP000596827"/>
    </source>
</evidence>
<gene>
    <name evidence="8" type="ORF">H8R02_15465</name>
</gene>
<protein>
    <submittedName>
        <fullName evidence="8">Response regulator transcription factor</fullName>
    </submittedName>
</protein>